<keyword evidence="2" id="KW-1185">Reference proteome</keyword>
<gene>
    <name evidence="1" type="ORF">MM213_09860</name>
</gene>
<accession>A0ABS9VBG9</accession>
<protein>
    <submittedName>
        <fullName evidence="1">Uncharacterized protein</fullName>
    </submittedName>
</protein>
<proteinExistence type="predicted"/>
<dbReference type="EMBL" id="JAKZGO010000007">
    <property type="protein sequence ID" value="MCH7413789.1"/>
    <property type="molecule type" value="Genomic_DNA"/>
</dbReference>
<comment type="caution">
    <text evidence="1">The sequence shown here is derived from an EMBL/GenBank/DDBJ whole genome shotgun (WGS) entry which is preliminary data.</text>
</comment>
<reference evidence="1" key="1">
    <citation type="submission" date="2022-03" db="EMBL/GenBank/DDBJ databases">
        <title>De novo assembled genomes of Belliella spp. (Cyclobacteriaceae) strains.</title>
        <authorList>
            <person name="Szabo A."/>
            <person name="Korponai K."/>
            <person name="Felfoldi T."/>
        </authorList>
    </citation>
    <scope>NUCLEOTIDE SEQUENCE</scope>
    <source>
        <strain evidence="1">DSM 111903</strain>
    </source>
</reference>
<organism evidence="1 2">
    <name type="scientific">Belliella alkalica</name>
    <dbReference type="NCBI Taxonomy" id="1730871"/>
    <lineage>
        <taxon>Bacteria</taxon>
        <taxon>Pseudomonadati</taxon>
        <taxon>Bacteroidota</taxon>
        <taxon>Cytophagia</taxon>
        <taxon>Cytophagales</taxon>
        <taxon>Cyclobacteriaceae</taxon>
        <taxon>Belliella</taxon>
    </lineage>
</organism>
<dbReference type="RefSeq" id="WP_241411837.1">
    <property type="nucleotide sequence ID" value="NZ_JAKZGO010000007.1"/>
</dbReference>
<name>A0ABS9VBG9_9BACT</name>
<evidence type="ECO:0000313" key="1">
    <source>
        <dbReference type="EMBL" id="MCH7413789.1"/>
    </source>
</evidence>
<dbReference type="Proteomes" id="UP001165430">
    <property type="component" value="Unassembled WGS sequence"/>
</dbReference>
<evidence type="ECO:0000313" key="2">
    <source>
        <dbReference type="Proteomes" id="UP001165430"/>
    </source>
</evidence>
<sequence length="62" mass="7368">MHRSHQANDVVWESLSIATEDPFLYYSTDSNIYRIVNQLKTHYQEKRIPDSILDKWPTLFGV</sequence>